<organism evidence="1 2">
    <name type="scientific">Qipengyuania flava</name>
    <dbReference type="NCBI Taxonomy" id="192812"/>
    <lineage>
        <taxon>Bacteria</taxon>
        <taxon>Pseudomonadati</taxon>
        <taxon>Pseudomonadota</taxon>
        <taxon>Alphaproteobacteria</taxon>
        <taxon>Sphingomonadales</taxon>
        <taxon>Erythrobacteraceae</taxon>
        <taxon>Qipengyuania</taxon>
    </lineage>
</organism>
<protein>
    <submittedName>
        <fullName evidence="1">Uncharacterized protein</fullName>
    </submittedName>
</protein>
<dbReference type="AlphaFoldDB" id="A0A5P6NF12"/>
<sequence>MARYRSQVADQNKARAHEAAMDEIAAGQDQHRQLGREVAARIGAQEARMAANNTDISFGSAARAIDDTKLIGREDSDALSRNIEQRVRGYQTDMWNYESERRASIAEGKQAKTAGMFSVASTVLGGATQYAGFKASAKGA</sequence>
<dbReference type="GeneID" id="69697880"/>
<evidence type="ECO:0000313" key="2">
    <source>
        <dbReference type="Proteomes" id="UP000325385"/>
    </source>
</evidence>
<reference evidence="2" key="1">
    <citation type="submission" date="2018-09" db="EMBL/GenBank/DDBJ databases">
        <title>Nocardia yunnanensis sp. nov., an actinomycete isolated from a soil sample.</title>
        <authorList>
            <person name="Zhang J."/>
        </authorList>
    </citation>
    <scope>NUCLEOTIDE SEQUENCE [LARGE SCALE GENOMIC DNA]</scope>
    <source>
        <strain evidence="2">21-3</strain>
    </source>
</reference>
<name>A0A5P6NF12_9SPHN</name>
<dbReference type="Proteomes" id="UP000325385">
    <property type="component" value="Chromosome"/>
</dbReference>
<evidence type="ECO:0000313" key="1">
    <source>
        <dbReference type="EMBL" id="QFI63773.1"/>
    </source>
</evidence>
<proteinExistence type="predicted"/>
<dbReference type="RefSeq" id="WP_151885908.1">
    <property type="nucleotide sequence ID" value="NZ_CP032228.1"/>
</dbReference>
<accession>A0A5P6NF12</accession>
<gene>
    <name evidence="1" type="ORF">D0Y83_11230</name>
</gene>
<dbReference type="EMBL" id="CP032228">
    <property type="protein sequence ID" value="QFI63773.1"/>
    <property type="molecule type" value="Genomic_DNA"/>
</dbReference>